<evidence type="ECO:0000313" key="5">
    <source>
        <dbReference type="Proteomes" id="UP000054495"/>
    </source>
</evidence>
<dbReference type="SUPFAM" id="SSF57667">
    <property type="entry name" value="beta-beta-alpha zinc fingers"/>
    <property type="match status" value="1"/>
</dbReference>
<dbReference type="InterPro" id="IPR013087">
    <property type="entry name" value="Znf_C2H2_type"/>
</dbReference>
<evidence type="ECO:0000256" key="1">
    <source>
        <dbReference type="PROSITE-ProRule" id="PRU00042"/>
    </source>
</evidence>
<name>A0A0D6M840_9BILA</name>
<protein>
    <submittedName>
        <fullName evidence="4">Zinc finger, C2H2 type</fullName>
    </submittedName>
</protein>
<keyword evidence="1" id="KW-0479">Metal-binding</keyword>
<organism evidence="4 5">
    <name type="scientific">Ancylostoma ceylanicum</name>
    <dbReference type="NCBI Taxonomy" id="53326"/>
    <lineage>
        <taxon>Eukaryota</taxon>
        <taxon>Metazoa</taxon>
        <taxon>Ecdysozoa</taxon>
        <taxon>Nematoda</taxon>
        <taxon>Chromadorea</taxon>
        <taxon>Rhabditida</taxon>
        <taxon>Rhabditina</taxon>
        <taxon>Rhabditomorpha</taxon>
        <taxon>Strongyloidea</taxon>
        <taxon>Ancylostomatidae</taxon>
        <taxon>Ancylostomatinae</taxon>
        <taxon>Ancylostoma</taxon>
    </lineage>
</organism>
<evidence type="ECO:0000256" key="2">
    <source>
        <dbReference type="SAM" id="MobiDB-lite"/>
    </source>
</evidence>
<keyword evidence="1" id="KW-0863">Zinc-finger</keyword>
<keyword evidence="1" id="KW-0862">Zinc</keyword>
<sequence length="197" mass="22192">MTLRRRRRRGDGDGVVSDSIRVSNRNMRAYARRRVVHGAEHSGTAMCMVAMELLLGPQPLVRPVFTAHTTPTGANAENMEIDECADGRERAQSVESAEATEYERKDYVEIKYSRPLDASKSPTSGDESRIPGGNYRAELKRPDLKGSFRCSICAKVFCHSSSLSRHRMQAHFKSYKCTLCRKDITTLESCPQMQNVF</sequence>
<dbReference type="Proteomes" id="UP000054495">
    <property type="component" value="Unassembled WGS sequence"/>
</dbReference>
<dbReference type="InterPro" id="IPR036236">
    <property type="entry name" value="Znf_C2H2_sf"/>
</dbReference>
<proteinExistence type="predicted"/>
<dbReference type="AlphaFoldDB" id="A0A0D6M840"/>
<evidence type="ECO:0000313" key="4">
    <source>
        <dbReference type="EMBL" id="EPB80299.1"/>
    </source>
</evidence>
<keyword evidence="5" id="KW-1185">Reference proteome</keyword>
<accession>A0A0D6M840</accession>
<dbReference type="PROSITE" id="PS50157">
    <property type="entry name" value="ZINC_FINGER_C2H2_2"/>
    <property type="match status" value="1"/>
</dbReference>
<gene>
    <name evidence="4" type="ORF">ANCCEY_00556</name>
</gene>
<dbReference type="GO" id="GO:0008270">
    <property type="term" value="F:zinc ion binding"/>
    <property type="evidence" value="ECO:0007669"/>
    <property type="project" value="UniProtKB-KW"/>
</dbReference>
<dbReference type="Gene3D" id="3.30.160.60">
    <property type="entry name" value="Classic Zinc Finger"/>
    <property type="match status" value="1"/>
</dbReference>
<feature type="region of interest" description="Disordered" evidence="2">
    <location>
        <begin position="115"/>
        <end position="134"/>
    </location>
</feature>
<reference evidence="4 5" key="1">
    <citation type="submission" date="2013-05" db="EMBL/GenBank/DDBJ databases">
        <title>Draft genome of the parasitic nematode Anyclostoma ceylanicum.</title>
        <authorList>
            <person name="Mitreva M."/>
        </authorList>
    </citation>
    <scope>NUCLEOTIDE SEQUENCE [LARGE SCALE GENOMIC DNA]</scope>
</reference>
<feature type="domain" description="C2H2-type" evidence="3">
    <location>
        <begin position="148"/>
        <end position="176"/>
    </location>
</feature>
<evidence type="ECO:0000259" key="3">
    <source>
        <dbReference type="PROSITE" id="PS50157"/>
    </source>
</evidence>
<dbReference type="PROSITE" id="PS00028">
    <property type="entry name" value="ZINC_FINGER_C2H2_1"/>
    <property type="match status" value="1"/>
</dbReference>
<dbReference type="EMBL" id="KE124781">
    <property type="protein sequence ID" value="EPB80299.1"/>
    <property type="molecule type" value="Genomic_DNA"/>
</dbReference>